<reference evidence="2 3" key="1">
    <citation type="submission" date="2018-09" db="EMBL/GenBank/DDBJ databases">
        <title>Hymenobacter medium sp. nov., isolated from R2A medium.</title>
        <authorList>
            <person name="Yingchao G."/>
        </authorList>
    </citation>
    <scope>NUCLEOTIDE SEQUENCE [LARGE SCALE GENOMIC DNA]</scope>
    <source>
        <strain evidence="3">sh-6</strain>
    </source>
</reference>
<dbReference type="EMBL" id="CP032317">
    <property type="protein sequence ID" value="AYA36702.1"/>
    <property type="molecule type" value="Genomic_DNA"/>
</dbReference>
<feature type="signal peptide" evidence="1">
    <location>
        <begin position="1"/>
        <end position="27"/>
    </location>
</feature>
<name>A0A3B7QZ64_9BACT</name>
<proteinExistence type="predicted"/>
<evidence type="ECO:0000256" key="1">
    <source>
        <dbReference type="SAM" id="SignalP"/>
    </source>
</evidence>
<gene>
    <name evidence="2" type="ORF">D3Y59_06325</name>
</gene>
<protein>
    <submittedName>
        <fullName evidence="2">Uncharacterized protein</fullName>
    </submittedName>
</protein>
<organism evidence="2 3">
    <name type="scientific">Hymenobacter oligotrophus</name>
    <dbReference type="NCBI Taxonomy" id="2319843"/>
    <lineage>
        <taxon>Bacteria</taxon>
        <taxon>Pseudomonadati</taxon>
        <taxon>Bacteroidota</taxon>
        <taxon>Cytophagia</taxon>
        <taxon>Cytophagales</taxon>
        <taxon>Hymenobacteraceae</taxon>
        <taxon>Hymenobacter</taxon>
    </lineage>
</organism>
<dbReference type="KEGG" id="hyh:D3Y59_06325"/>
<dbReference type="OrthoDB" id="5770735at2"/>
<evidence type="ECO:0000313" key="2">
    <source>
        <dbReference type="EMBL" id="AYA36702.1"/>
    </source>
</evidence>
<feature type="chain" id="PRO_5017728616" evidence="1">
    <location>
        <begin position="28"/>
        <end position="252"/>
    </location>
</feature>
<keyword evidence="1" id="KW-0732">Signal</keyword>
<dbReference type="AlphaFoldDB" id="A0A3B7QZ64"/>
<sequence>MVTTLRRVKHCVALAVALLVVQATAQAQHGQHAPTPLSTPDRPGVHGMLVFGTGRVYASHLPMFHSPHDYQVLLEIILSDSAKAAYAVSQRKHPNEQVYTLEPEKFVLPAMLQQPRPFKATLYRGHFERGGTPIAGGVTVRIAKVLYAKQLQANPDPEAKAEYVLIGNEQEQFLVHRIGARPNFDQVLRVRLPDARSRKQLAQQGSLLLTQPRLAASVEPIAAPATINGEVAGRKLAVQASGSLYLEHEDLK</sequence>
<dbReference type="RefSeq" id="WP_119444280.1">
    <property type="nucleotide sequence ID" value="NZ_CP032317.1"/>
</dbReference>
<accession>A0A3B7QZ64</accession>
<keyword evidence="3" id="KW-1185">Reference proteome</keyword>
<evidence type="ECO:0000313" key="3">
    <source>
        <dbReference type="Proteomes" id="UP000262802"/>
    </source>
</evidence>
<dbReference type="Proteomes" id="UP000262802">
    <property type="component" value="Chromosome"/>
</dbReference>